<feature type="region of interest" description="Disordered" evidence="1">
    <location>
        <begin position="416"/>
        <end position="435"/>
    </location>
</feature>
<name>A0A4R0GZ82_9ACTN</name>
<organism evidence="2 3">
    <name type="scientific">Kribbella soli</name>
    <dbReference type="NCBI Taxonomy" id="1124743"/>
    <lineage>
        <taxon>Bacteria</taxon>
        <taxon>Bacillati</taxon>
        <taxon>Actinomycetota</taxon>
        <taxon>Actinomycetes</taxon>
        <taxon>Propionibacteriales</taxon>
        <taxon>Kribbellaceae</taxon>
        <taxon>Kribbella</taxon>
    </lineage>
</organism>
<dbReference type="Proteomes" id="UP000292346">
    <property type="component" value="Unassembled WGS sequence"/>
</dbReference>
<evidence type="ECO:0000313" key="2">
    <source>
        <dbReference type="EMBL" id="TCC02498.1"/>
    </source>
</evidence>
<dbReference type="RefSeq" id="WP_131346240.1">
    <property type="nucleotide sequence ID" value="NZ_SJJZ01000005.1"/>
</dbReference>
<feature type="compositionally biased region" description="Low complexity" evidence="1">
    <location>
        <begin position="647"/>
        <end position="679"/>
    </location>
</feature>
<evidence type="ECO:0000313" key="3">
    <source>
        <dbReference type="Proteomes" id="UP000292346"/>
    </source>
</evidence>
<dbReference type="EMBL" id="SJJZ01000005">
    <property type="protein sequence ID" value="TCC02498.1"/>
    <property type="molecule type" value="Genomic_DNA"/>
</dbReference>
<keyword evidence="3" id="KW-1185">Reference proteome</keyword>
<dbReference type="OrthoDB" id="3405537at2"/>
<evidence type="ECO:0000256" key="1">
    <source>
        <dbReference type="SAM" id="MobiDB-lite"/>
    </source>
</evidence>
<feature type="region of interest" description="Disordered" evidence="1">
    <location>
        <begin position="603"/>
        <end position="711"/>
    </location>
</feature>
<gene>
    <name evidence="2" type="ORF">E0H45_36235</name>
</gene>
<protein>
    <submittedName>
        <fullName evidence="2">Uncharacterized protein</fullName>
    </submittedName>
</protein>
<dbReference type="AlphaFoldDB" id="A0A4R0GZ82"/>
<comment type="caution">
    <text evidence="2">The sequence shown here is derived from an EMBL/GenBank/DDBJ whole genome shotgun (WGS) entry which is preliminary data.</text>
</comment>
<proteinExistence type="predicted"/>
<reference evidence="2 3" key="1">
    <citation type="submission" date="2019-02" db="EMBL/GenBank/DDBJ databases">
        <title>Kribbella capetownensis sp. nov. and Kribbella speibonae sp. nov., isolated from soil.</title>
        <authorList>
            <person name="Curtis S.M."/>
            <person name="Norton I."/>
            <person name="Everest G.J."/>
            <person name="Meyers P.R."/>
        </authorList>
    </citation>
    <scope>NUCLEOTIDE SEQUENCE [LARGE SCALE GENOMIC DNA]</scope>
    <source>
        <strain evidence="2 3">KCTC 29219</strain>
    </source>
</reference>
<sequence>MRANWPIGPVCDACYARRKRNPRPCTRCQASQVLVGRADDTGGDLCGPCSGTDIAFVCNRCGFPGDIYADGACTRCVVGDRVRDLLSHDDEGSIAPALQPLVNWLVALDPPVTVLRWLQKCAGPRILAQLVSQRTEITHASLDVLPQDLTTRHVREILVATGILPQRQENLARLELWLDNTLKLLPARQKHFIAPFAEWSIVRDARRRAARGRYTTGACAHDRADIRTAIKFLTWLDENHLDLAAVGQEDLDLWLTTHPTLHRSIGSFIRWTTARRLTGQITIPTRRAGQPARFLGEQEHHAQLKRCLNDEELPLEVRIMGALIGLYALPVTRLVELTTDRFHRDRGSAYLSIERNPVLLPPRLAGLIDRQIARVVSMSMLRRPHDSGSRFLLPGLPSTRPLSAGRAQALNAAGSVDRGGSIQGAQSDPTPADPNFAPYPRCAELLRTKPGGCDPDQPVLLDVTGEADEQARVRRVQAALDKVRLLDGGILWQSARKVLVVQLVGPVDGSSPAVEHAKSLARAAGDGLTLEFRSVKYSRAELEQLSDRLFPTQKQWAAGLTEADGLYDPHMNRVVFLVRNDRGDTQAWADRIKALNDDRIVLQPYTPAPDQGAGGTVKPSRASTTLQDPGAAALGSAAPRTPRRPPMRCARAASTGGSGAPASNSAAPPIIATAPAATSFIGTTTGDPSATGKPASRVTPLFPAASPRIRR</sequence>
<accession>A0A4R0GZ82</accession>